<evidence type="ECO:0000313" key="2">
    <source>
        <dbReference type="Proteomes" id="UP000809529"/>
    </source>
</evidence>
<gene>
    <name evidence="1" type="ORF">GYN02_10800</name>
</gene>
<accession>A0ABS1ZGR4</accession>
<organism evidence="1 2">
    <name type="scientific">Pseudomonas weihenstephanensis</name>
    <dbReference type="NCBI Taxonomy" id="1608994"/>
    <lineage>
        <taxon>Bacteria</taxon>
        <taxon>Pseudomonadati</taxon>
        <taxon>Pseudomonadota</taxon>
        <taxon>Gammaproteobacteria</taxon>
        <taxon>Pseudomonadales</taxon>
        <taxon>Pseudomonadaceae</taxon>
        <taxon>Pseudomonas</taxon>
    </lineage>
</organism>
<proteinExistence type="predicted"/>
<dbReference type="EMBL" id="JAAEBW010000005">
    <property type="protein sequence ID" value="MBM1195662.1"/>
    <property type="molecule type" value="Genomic_DNA"/>
</dbReference>
<dbReference type="Proteomes" id="UP000809529">
    <property type="component" value="Unassembled WGS sequence"/>
</dbReference>
<sequence length="237" mass="27226">MSSYANLVDYLTFPSGRTVRAARNEAKRRQKQTNDPYTACLDYVASLHGMPVNWDRSLDLLRSNAIEDAKRHRNPMSIDNLLTVTKRNPRITQYGIGMWRDFEITRPWISFEDQLREQQELVHHLLPHANNALAFVNHLVPQKSLNRDSLAKSYELKHVIELMLRALEVYCYIPHGAFIIAALHKGFLPQECAPGSLSLYFNIAPDSPILNWDGNPEADFVRTLKRDIIALNPTSKF</sequence>
<name>A0ABS1ZGR4_9PSED</name>
<reference evidence="1 2" key="1">
    <citation type="submission" date="2020-01" db="EMBL/GenBank/DDBJ databases">
        <title>Comparative genomics of meat spoilage bacteria.</title>
        <authorList>
            <person name="Hilgarth M."/>
            <person name="Vogel R.F."/>
        </authorList>
    </citation>
    <scope>NUCLEOTIDE SEQUENCE [LARGE SCALE GENOMIC DNA]</scope>
    <source>
        <strain evidence="1 2">TMW2.2077</strain>
    </source>
</reference>
<dbReference type="RefSeq" id="WP_203302863.1">
    <property type="nucleotide sequence ID" value="NZ_JAAEBW010000005.1"/>
</dbReference>
<protein>
    <submittedName>
        <fullName evidence="1">Uncharacterized protein</fullName>
    </submittedName>
</protein>
<keyword evidence="2" id="KW-1185">Reference proteome</keyword>
<evidence type="ECO:0000313" key="1">
    <source>
        <dbReference type="EMBL" id="MBM1195662.1"/>
    </source>
</evidence>
<comment type="caution">
    <text evidence="1">The sequence shown here is derived from an EMBL/GenBank/DDBJ whole genome shotgun (WGS) entry which is preliminary data.</text>
</comment>